<dbReference type="EMBL" id="KV460562">
    <property type="protein sequence ID" value="OCA16776.1"/>
    <property type="molecule type" value="Genomic_DNA"/>
</dbReference>
<accession>A0A1B8Y1G4</accession>
<proteinExistence type="predicted"/>
<dbReference type="AlphaFoldDB" id="A0A1B8Y1G4"/>
<evidence type="ECO:0000313" key="1">
    <source>
        <dbReference type="EMBL" id="OCA16776.1"/>
    </source>
</evidence>
<gene>
    <name evidence="1" type="ORF">XENTR_v90027884mg</name>
</gene>
<reference evidence="1" key="2">
    <citation type="journal article" date="2010" name="Science">
        <title>The genome of the Western clawed frog Xenopus tropicalis.</title>
        <authorList>
            <person name="Hellsten U."/>
            <person name="Harland R.M."/>
            <person name="Gilchrist M.J."/>
            <person name="Hendrix D."/>
            <person name="Jurka J."/>
            <person name="Kapitonov V."/>
            <person name="Ovcharenko I."/>
            <person name="Putnam N.H."/>
            <person name="Shu S."/>
            <person name="Taher L."/>
            <person name="Blitz I.L."/>
            <person name="Blumberg B."/>
            <person name="Dichmann D.S."/>
            <person name="Dubchak I."/>
            <person name="Amaya E."/>
            <person name="Detter J.C."/>
            <person name="Fletcher R."/>
            <person name="Gerhard D.S."/>
            <person name="Goodstein D."/>
            <person name="Graves T."/>
            <person name="Grigoriev I.V."/>
            <person name="Grimwood J."/>
            <person name="Kawashima T."/>
            <person name="Lindquist E."/>
            <person name="Lucas S.M."/>
            <person name="Mead P.E."/>
            <person name="Mitros T."/>
            <person name="Ogino H."/>
            <person name="Ohta Y."/>
            <person name="Poliakov A.V."/>
            <person name="Pollet N."/>
            <person name="Robert J."/>
            <person name="Salamov A."/>
            <person name="Sater A.K."/>
            <person name="Schmutz J."/>
            <person name="Terry A."/>
            <person name="Vize P.D."/>
            <person name="Warren W.C."/>
            <person name="Wells D."/>
            <person name="Wills A."/>
            <person name="Wilson R.K."/>
            <person name="Zimmerman L.B."/>
            <person name="Zorn A.M."/>
            <person name="Grainger R."/>
            <person name="Grammer T."/>
            <person name="Khokha M.K."/>
            <person name="Richardson P.M."/>
            <person name="Rokhsar D.S."/>
        </authorList>
    </citation>
    <scope>NUCLEOTIDE SEQUENCE [LARGE SCALE GENOMIC DNA]</scope>
    <source>
        <strain evidence="1">Nigerian</strain>
    </source>
</reference>
<organism evidence="1">
    <name type="scientific">Xenopus tropicalis</name>
    <name type="common">Western clawed frog</name>
    <name type="synonym">Silurana tropicalis</name>
    <dbReference type="NCBI Taxonomy" id="8364"/>
    <lineage>
        <taxon>Eukaryota</taxon>
        <taxon>Metazoa</taxon>
        <taxon>Chordata</taxon>
        <taxon>Craniata</taxon>
        <taxon>Vertebrata</taxon>
        <taxon>Euteleostomi</taxon>
        <taxon>Amphibia</taxon>
        <taxon>Batrachia</taxon>
        <taxon>Anura</taxon>
        <taxon>Pipoidea</taxon>
        <taxon>Pipidae</taxon>
        <taxon>Xenopodinae</taxon>
        <taxon>Xenopus</taxon>
        <taxon>Silurana</taxon>
    </lineage>
</organism>
<reference evidence="1" key="1">
    <citation type="submission" date="2009-11" db="EMBL/GenBank/DDBJ databases">
        <authorList>
            <consortium name="US DOE Joint Genome Institute (JGI-PGF)"/>
            <person name="Ottilar R."/>
            <person name="Schmutz J."/>
            <person name="Salamov A."/>
            <person name="Cheng J.F."/>
            <person name="Lucas S."/>
            <person name="Pitluck S."/>
            <person name="Gundlach H."/>
            <person name="Guo Y."/>
            <person name="Haberer G."/>
            <person name="Nasrallah J."/>
            <person name="Mayer K.F.X."/>
            <person name="van de Peer Y."/>
            <person name="Weigel D."/>
            <person name="Grigoriev I.V."/>
        </authorList>
    </citation>
    <scope>NUCLEOTIDE SEQUENCE</scope>
    <source>
        <strain evidence="1">Nigerian</strain>
    </source>
</reference>
<sequence>MNNPFNVTFSLLCYMGDCPFNICISVWSLGANVQPLVYKVLIPTFPLSAIHLQHCGKITAPQYY</sequence>
<protein>
    <submittedName>
        <fullName evidence="1">Uncharacterized protein</fullName>
    </submittedName>
</protein>
<name>A0A1B8Y1G4_XENTR</name>
<reference evidence="1" key="3">
    <citation type="submission" date="2016-05" db="EMBL/GenBank/DDBJ databases">
        <title>WGS assembly of Xenopus tropicalis.</title>
        <authorList>
            <person name="Sessions A."/>
            <person name="Jenkins J."/>
            <person name="Mitros T."/>
            <person name="Lyons J.T."/>
            <person name="Dichmann D.S."/>
            <person name="Robert J."/>
            <person name="Harland R.M."/>
            <person name="Rokhsar D.S."/>
        </authorList>
    </citation>
    <scope>NUCLEOTIDE SEQUENCE</scope>
    <source>
        <strain evidence="1">Nigerian</strain>
    </source>
</reference>